<evidence type="ECO:0000256" key="1">
    <source>
        <dbReference type="ARBA" id="ARBA00004141"/>
    </source>
</evidence>
<feature type="transmembrane region" description="Helical" evidence="6">
    <location>
        <begin position="41"/>
        <end position="58"/>
    </location>
</feature>
<accession>A0A4Q1K2R6</accession>
<name>A0A4Q1K2R6_9FLAO</name>
<keyword evidence="5 6" id="KW-0472">Membrane</keyword>
<dbReference type="PANTHER" id="PTHR42723">
    <property type="entry name" value="CHLOROPHYLL SYNTHASE"/>
    <property type="match status" value="1"/>
</dbReference>
<gene>
    <name evidence="7" type="ORF">EQG63_09080</name>
</gene>
<dbReference type="CDD" id="cd13961">
    <property type="entry name" value="PT_UbiA_DGGGPS"/>
    <property type="match status" value="1"/>
</dbReference>
<dbReference type="RefSeq" id="WP_129436056.1">
    <property type="nucleotide sequence ID" value="NZ_SBKO01000003.1"/>
</dbReference>
<dbReference type="InterPro" id="IPR050475">
    <property type="entry name" value="Prenyltransferase_related"/>
</dbReference>
<comment type="caution">
    <text evidence="7">The sequence shown here is derived from an EMBL/GenBank/DDBJ whole genome shotgun (WGS) entry which is preliminary data.</text>
</comment>
<feature type="transmembrane region" description="Helical" evidence="6">
    <location>
        <begin position="12"/>
        <end position="29"/>
    </location>
</feature>
<feature type="transmembrane region" description="Helical" evidence="6">
    <location>
        <begin position="171"/>
        <end position="190"/>
    </location>
</feature>
<evidence type="ECO:0000256" key="5">
    <source>
        <dbReference type="ARBA" id="ARBA00023136"/>
    </source>
</evidence>
<comment type="subcellular location">
    <subcellularLocation>
        <location evidence="1">Membrane</location>
        <topology evidence="1">Multi-pass membrane protein</topology>
    </subcellularLocation>
</comment>
<evidence type="ECO:0000256" key="2">
    <source>
        <dbReference type="ARBA" id="ARBA00022475"/>
    </source>
</evidence>
<keyword evidence="4 6" id="KW-1133">Transmembrane helix</keyword>
<evidence type="ECO:0000313" key="8">
    <source>
        <dbReference type="Proteomes" id="UP000290283"/>
    </source>
</evidence>
<sequence length="308" mass="34879">MKYLNLIRYKNLLLLAFMQLVILFGFLKMQDIPLALALWQYYLLIISTVCIAAGGYIINDIMDQDVDGINKPKKAIVGHSISENFAYNLYVAFSIIGVGIGFYLSKIIGRPNFVTVFILCAALLYIYSTSFKQIMIVKNIVVAFLLAFSILIIDLFMIFPATDMTNREQMLPVFSVLIDFSIIAFIINLLREMVKDLEDVNGDYNNGIQTLPVALGVARTTKLVFGLSFIPTICILYYMYVNLFELQFATVYILGFLIGPLLYFSMKIWSAKNKKEYAHLSDVLKLIIFLGIIAIAVIGINMKYYAAQ</sequence>
<dbReference type="Gene3D" id="1.10.357.140">
    <property type="entry name" value="UbiA prenyltransferase"/>
    <property type="match status" value="1"/>
</dbReference>
<feature type="transmembrane region" description="Helical" evidence="6">
    <location>
        <begin position="223"/>
        <end position="240"/>
    </location>
</feature>
<dbReference type="AlphaFoldDB" id="A0A4Q1K2R6"/>
<dbReference type="Proteomes" id="UP000290283">
    <property type="component" value="Unassembled WGS sequence"/>
</dbReference>
<proteinExistence type="predicted"/>
<feature type="transmembrane region" description="Helical" evidence="6">
    <location>
        <begin position="111"/>
        <end position="128"/>
    </location>
</feature>
<dbReference type="EMBL" id="SBKO01000003">
    <property type="protein sequence ID" value="RXR18410.1"/>
    <property type="molecule type" value="Genomic_DNA"/>
</dbReference>
<dbReference type="Gene3D" id="1.20.120.1780">
    <property type="entry name" value="UbiA prenyltransferase"/>
    <property type="match status" value="1"/>
</dbReference>
<dbReference type="Pfam" id="PF01040">
    <property type="entry name" value="UbiA"/>
    <property type="match status" value="1"/>
</dbReference>
<keyword evidence="7" id="KW-0808">Transferase</keyword>
<dbReference type="OrthoDB" id="9811562at2"/>
<reference evidence="8" key="1">
    <citation type="submission" date="2019-01" db="EMBL/GenBank/DDBJ databases">
        <title>Cytophagaceae bacterium strain CAR-16.</title>
        <authorList>
            <person name="Chen W.-M."/>
        </authorList>
    </citation>
    <scope>NUCLEOTIDE SEQUENCE [LARGE SCALE GENOMIC DNA]</scope>
    <source>
        <strain evidence="8">LLJ-11</strain>
    </source>
</reference>
<feature type="transmembrane region" description="Helical" evidence="6">
    <location>
        <begin position="140"/>
        <end position="159"/>
    </location>
</feature>
<keyword evidence="2" id="KW-1003">Cell membrane</keyword>
<feature type="transmembrane region" description="Helical" evidence="6">
    <location>
        <begin position="85"/>
        <end position="105"/>
    </location>
</feature>
<evidence type="ECO:0000256" key="6">
    <source>
        <dbReference type="SAM" id="Phobius"/>
    </source>
</evidence>
<dbReference type="GO" id="GO:0016020">
    <property type="term" value="C:membrane"/>
    <property type="evidence" value="ECO:0007669"/>
    <property type="project" value="UniProtKB-SubCell"/>
</dbReference>
<dbReference type="NCBIfam" id="NF009512">
    <property type="entry name" value="PRK12872.1-1"/>
    <property type="match status" value="1"/>
</dbReference>
<feature type="transmembrane region" description="Helical" evidence="6">
    <location>
        <begin position="286"/>
        <end position="306"/>
    </location>
</feature>
<keyword evidence="8" id="KW-1185">Reference proteome</keyword>
<feature type="transmembrane region" description="Helical" evidence="6">
    <location>
        <begin position="246"/>
        <end position="265"/>
    </location>
</feature>
<evidence type="ECO:0000313" key="7">
    <source>
        <dbReference type="EMBL" id="RXR18410.1"/>
    </source>
</evidence>
<organism evidence="7 8">
    <name type="scientific">Flavobacterium amnicola</name>
    <dbReference type="NCBI Taxonomy" id="2506422"/>
    <lineage>
        <taxon>Bacteria</taxon>
        <taxon>Pseudomonadati</taxon>
        <taxon>Bacteroidota</taxon>
        <taxon>Flavobacteriia</taxon>
        <taxon>Flavobacteriales</taxon>
        <taxon>Flavobacteriaceae</taxon>
        <taxon>Flavobacterium</taxon>
    </lineage>
</organism>
<dbReference type="InterPro" id="IPR044878">
    <property type="entry name" value="UbiA_sf"/>
</dbReference>
<evidence type="ECO:0000256" key="4">
    <source>
        <dbReference type="ARBA" id="ARBA00022989"/>
    </source>
</evidence>
<protein>
    <submittedName>
        <fullName evidence="7">Prenyltransferase</fullName>
    </submittedName>
</protein>
<evidence type="ECO:0000256" key="3">
    <source>
        <dbReference type="ARBA" id="ARBA00022692"/>
    </source>
</evidence>
<dbReference type="InterPro" id="IPR000537">
    <property type="entry name" value="UbiA_prenyltransferase"/>
</dbReference>
<dbReference type="GO" id="GO:0016765">
    <property type="term" value="F:transferase activity, transferring alkyl or aryl (other than methyl) groups"/>
    <property type="evidence" value="ECO:0007669"/>
    <property type="project" value="InterPro"/>
</dbReference>
<keyword evidence="3 6" id="KW-0812">Transmembrane</keyword>
<dbReference type="PANTHER" id="PTHR42723:SF1">
    <property type="entry name" value="CHLOROPHYLL SYNTHASE, CHLOROPLASTIC"/>
    <property type="match status" value="1"/>
</dbReference>